<comment type="caution">
    <text evidence="2">The sequence shown here is derived from an EMBL/GenBank/DDBJ whole genome shotgun (WGS) entry which is preliminary data.</text>
</comment>
<evidence type="ECO:0000313" key="2">
    <source>
        <dbReference type="EMBL" id="GER26060.1"/>
    </source>
</evidence>
<feature type="compositionally biased region" description="Basic residues" evidence="1">
    <location>
        <begin position="33"/>
        <end position="49"/>
    </location>
</feature>
<keyword evidence="3" id="KW-1185">Reference proteome</keyword>
<dbReference type="EMBL" id="BKCP01000669">
    <property type="protein sequence ID" value="GER26060.1"/>
    <property type="molecule type" value="Genomic_DNA"/>
</dbReference>
<organism evidence="2 3">
    <name type="scientific">Striga asiatica</name>
    <name type="common">Asiatic witchweed</name>
    <name type="synonym">Buchnera asiatica</name>
    <dbReference type="NCBI Taxonomy" id="4170"/>
    <lineage>
        <taxon>Eukaryota</taxon>
        <taxon>Viridiplantae</taxon>
        <taxon>Streptophyta</taxon>
        <taxon>Embryophyta</taxon>
        <taxon>Tracheophyta</taxon>
        <taxon>Spermatophyta</taxon>
        <taxon>Magnoliopsida</taxon>
        <taxon>eudicotyledons</taxon>
        <taxon>Gunneridae</taxon>
        <taxon>Pentapetalae</taxon>
        <taxon>asterids</taxon>
        <taxon>lamiids</taxon>
        <taxon>Lamiales</taxon>
        <taxon>Orobanchaceae</taxon>
        <taxon>Buchnereae</taxon>
        <taxon>Striga</taxon>
    </lineage>
</organism>
<dbReference type="Proteomes" id="UP000325081">
    <property type="component" value="Unassembled WGS sequence"/>
</dbReference>
<reference evidence="3" key="1">
    <citation type="journal article" date="2019" name="Curr. Biol.">
        <title>Genome Sequence of Striga asiatica Provides Insight into the Evolution of Plant Parasitism.</title>
        <authorList>
            <person name="Yoshida S."/>
            <person name="Kim S."/>
            <person name="Wafula E.K."/>
            <person name="Tanskanen J."/>
            <person name="Kim Y.M."/>
            <person name="Honaas L."/>
            <person name="Yang Z."/>
            <person name="Spallek T."/>
            <person name="Conn C.E."/>
            <person name="Ichihashi Y."/>
            <person name="Cheong K."/>
            <person name="Cui S."/>
            <person name="Der J.P."/>
            <person name="Gundlach H."/>
            <person name="Jiao Y."/>
            <person name="Hori C."/>
            <person name="Ishida J.K."/>
            <person name="Kasahara H."/>
            <person name="Kiba T."/>
            <person name="Kim M.S."/>
            <person name="Koo N."/>
            <person name="Laohavisit A."/>
            <person name="Lee Y.H."/>
            <person name="Lumba S."/>
            <person name="McCourt P."/>
            <person name="Mortimer J.C."/>
            <person name="Mutuku J.M."/>
            <person name="Nomura T."/>
            <person name="Sasaki-Sekimoto Y."/>
            <person name="Seto Y."/>
            <person name="Wang Y."/>
            <person name="Wakatake T."/>
            <person name="Sakakibara H."/>
            <person name="Demura T."/>
            <person name="Yamaguchi S."/>
            <person name="Yoneyama K."/>
            <person name="Manabe R.I."/>
            <person name="Nelson D.C."/>
            <person name="Schulman A.H."/>
            <person name="Timko M.P."/>
            <person name="dePamphilis C.W."/>
            <person name="Choi D."/>
            <person name="Shirasu K."/>
        </authorList>
    </citation>
    <scope>NUCLEOTIDE SEQUENCE [LARGE SCALE GENOMIC DNA]</scope>
    <source>
        <strain evidence="3">cv. UVA1</strain>
    </source>
</reference>
<protein>
    <submittedName>
        <fullName evidence="2">Thymidylate synthase</fullName>
    </submittedName>
</protein>
<name>A0A5A7NZZ7_STRAF</name>
<gene>
    <name evidence="2" type="ORF">STAS_01680</name>
</gene>
<evidence type="ECO:0000313" key="3">
    <source>
        <dbReference type="Proteomes" id="UP000325081"/>
    </source>
</evidence>
<accession>A0A5A7NZZ7</accession>
<proteinExistence type="predicted"/>
<dbReference type="AlphaFoldDB" id="A0A5A7NZZ7"/>
<sequence length="115" mass="12705">MALDNTAPSHLGDSRFGSIDEDVPTRWPGRRPPAGRRPHRRGQQQHHPAKPGPSPYLKEKIDDFEGVETDLKASIKDLRRVLDERGEMLNFMSKGGCEAATTATSVVGKAMVAWN</sequence>
<feature type="region of interest" description="Disordered" evidence="1">
    <location>
        <begin position="1"/>
        <end position="59"/>
    </location>
</feature>
<evidence type="ECO:0000256" key="1">
    <source>
        <dbReference type="SAM" id="MobiDB-lite"/>
    </source>
</evidence>